<dbReference type="InterPro" id="IPR036188">
    <property type="entry name" value="FAD/NAD-bd_sf"/>
</dbReference>
<dbReference type="EMBL" id="BPFZ01000013">
    <property type="protein sequence ID" value="GIU67748.1"/>
    <property type="molecule type" value="Genomic_DNA"/>
</dbReference>
<dbReference type="InterPro" id="IPR023166">
    <property type="entry name" value="BaiN-like_dom_sf"/>
</dbReference>
<keyword evidence="3" id="KW-0274">FAD</keyword>
<dbReference type="InterPro" id="IPR057661">
    <property type="entry name" value="RsdA/BaiN/AoA(So)_Rossmann"/>
</dbReference>
<organism evidence="6 7">
    <name type="scientific">Candidatus Phycosocius spiralis</name>
    <dbReference type="NCBI Taxonomy" id="2815099"/>
    <lineage>
        <taxon>Bacteria</taxon>
        <taxon>Pseudomonadati</taxon>
        <taxon>Pseudomonadota</taxon>
        <taxon>Alphaproteobacteria</taxon>
        <taxon>Caulobacterales</taxon>
        <taxon>Caulobacterales incertae sedis</taxon>
        <taxon>Candidatus Phycosocius</taxon>
    </lineage>
</organism>
<feature type="domain" description="RsdA/BaiN/AoA(So)-like insert" evidence="5">
    <location>
        <begin position="196"/>
        <end position="346"/>
    </location>
</feature>
<evidence type="ECO:0000256" key="2">
    <source>
        <dbReference type="ARBA" id="ARBA00022630"/>
    </source>
</evidence>
<reference evidence="6" key="2">
    <citation type="journal article" date="2023" name="ISME Commun">
        <title>Characterization of a bloom-associated alphaproteobacterial lineage, 'Candidatus Phycosocius': insights into freshwater algal-bacterial interactions.</title>
        <authorList>
            <person name="Tanabe Y."/>
            <person name="Yamaguchi H."/>
            <person name="Yoshida M."/>
            <person name="Kai A."/>
            <person name="Okazaki Y."/>
        </authorList>
    </citation>
    <scope>NUCLEOTIDE SEQUENCE</scope>
    <source>
        <strain evidence="6">BOTRYCO-1</strain>
    </source>
</reference>
<dbReference type="Gene3D" id="1.10.8.260">
    <property type="entry name" value="HI0933 insert domain-like"/>
    <property type="match status" value="1"/>
</dbReference>
<evidence type="ECO:0000259" key="5">
    <source>
        <dbReference type="Pfam" id="PF22780"/>
    </source>
</evidence>
<dbReference type="Gene3D" id="2.40.30.10">
    <property type="entry name" value="Translation factors"/>
    <property type="match status" value="1"/>
</dbReference>
<dbReference type="Pfam" id="PF22780">
    <property type="entry name" value="HI0933_like_1st"/>
    <property type="match status" value="1"/>
</dbReference>
<keyword evidence="7" id="KW-1185">Reference proteome</keyword>
<dbReference type="RefSeq" id="WP_284360773.1">
    <property type="nucleotide sequence ID" value="NZ_BPFZ01000013.1"/>
</dbReference>
<name>A0ABQ4PXK4_9PROT</name>
<proteinExistence type="predicted"/>
<comment type="cofactor">
    <cofactor evidence="1">
        <name>FAD</name>
        <dbReference type="ChEBI" id="CHEBI:57692"/>
    </cofactor>
</comment>
<keyword evidence="2" id="KW-0285">Flavoprotein</keyword>
<dbReference type="SUPFAM" id="SSF160996">
    <property type="entry name" value="HI0933 insert domain-like"/>
    <property type="match status" value="1"/>
</dbReference>
<gene>
    <name evidence="6" type="ORF">PsB1_1902</name>
</gene>
<dbReference type="InterPro" id="IPR055178">
    <property type="entry name" value="RsdA/BaiN/AoA(So)-like_dom"/>
</dbReference>
<comment type="caution">
    <text evidence="6">The sequence shown here is derived from an EMBL/GenBank/DDBJ whole genome shotgun (WGS) entry which is preliminary data.</text>
</comment>
<protein>
    <submittedName>
        <fullName evidence="6">NAD(FAD)-utilizing dehydrogenase</fullName>
    </submittedName>
</protein>
<dbReference type="Gene3D" id="3.50.50.60">
    <property type="entry name" value="FAD/NAD(P)-binding domain"/>
    <property type="match status" value="1"/>
</dbReference>
<dbReference type="Pfam" id="PF03486">
    <property type="entry name" value="HI0933_like"/>
    <property type="match status" value="1"/>
</dbReference>
<dbReference type="Proteomes" id="UP001161064">
    <property type="component" value="Unassembled WGS sequence"/>
</dbReference>
<accession>A0ABQ4PXK4</accession>
<dbReference type="PANTHER" id="PTHR42887:SF1">
    <property type="entry name" value="BLR3961 PROTEIN"/>
    <property type="match status" value="1"/>
</dbReference>
<sequence>MAEASQLPIIIIGAGPSGLFASDFLASKGHRVVVFEAMTSVGRKFLMAGRGGLNLTHSEELGVFKTRYGAASTWTGQWLDQFTPADLQAWANGLDQELFVGSSGRIFPKAFKASPLLRAWLRRLETLEVKIITGARWIGFSKAGEVQIRDRDGNVTSHASRATLLALGGASWPKLGSDGVWTTILAPMGVEITPLQASNCGIHLGWNAYVSGQFGGAILKNVAISCGHTKARGDVVITQMGLEGGPIYALSGWLREVLAAGPCSIEIDLRPDQSPEALATKLVRAKAGQSLSTALKSHLRMTSPAIALMREATQNKLPNSAMGLARLIKTLPLKVTGLAGLERAISTAGGVAQASVDHHLMLKKVPGVFVAGEMLDWDAPTGGYLLQACFSSAALAAKGIDDWIVKSAS</sequence>
<dbReference type="InterPro" id="IPR022460">
    <property type="entry name" value="Flavoprotein_PP4765"/>
</dbReference>
<dbReference type="PANTHER" id="PTHR42887">
    <property type="entry name" value="OS12G0638800 PROTEIN"/>
    <property type="match status" value="1"/>
</dbReference>
<dbReference type="InterPro" id="IPR004792">
    <property type="entry name" value="BaiN-like"/>
</dbReference>
<evidence type="ECO:0000256" key="1">
    <source>
        <dbReference type="ARBA" id="ARBA00001974"/>
    </source>
</evidence>
<evidence type="ECO:0000256" key="3">
    <source>
        <dbReference type="ARBA" id="ARBA00022827"/>
    </source>
</evidence>
<evidence type="ECO:0000313" key="6">
    <source>
        <dbReference type="EMBL" id="GIU67748.1"/>
    </source>
</evidence>
<reference evidence="6" key="1">
    <citation type="submission" date="2021-05" db="EMBL/GenBank/DDBJ databases">
        <authorList>
            <person name="Tanabe Y."/>
        </authorList>
    </citation>
    <scope>NUCLEOTIDE SEQUENCE</scope>
    <source>
        <strain evidence="6">BOTRYCO-1</strain>
    </source>
</reference>
<feature type="domain" description="RsdA/BaiN/AoA(So)-like Rossmann fold-like" evidence="4">
    <location>
        <begin position="9"/>
        <end position="398"/>
    </location>
</feature>
<evidence type="ECO:0000313" key="7">
    <source>
        <dbReference type="Proteomes" id="UP001161064"/>
    </source>
</evidence>
<dbReference type="NCBIfam" id="TIGR00275">
    <property type="entry name" value="aminoacetone oxidase family FAD-binding enzyme"/>
    <property type="match status" value="1"/>
</dbReference>
<dbReference type="SUPFAM" id="SSF51905">
    <property type="entry name" value="FAD/NAD(P)-binding domain"/>
    <property type="match status" value="1"/>
</dbReference>
<evidence type="ECO:0000259" key="4">
    <source>
        <dbReference type="Pfam" id="PF03486"/>
    </source>
</evidence>
<dbReference type="NCBIfam" id="TIGR03862">
    <property type="entry name" value="flavo_PP4765"/>
    <property type="match status" value="1"/>
</dbReference>